<name>A0A6M3LKR6_9ZZZZ</name>
<protein>
    <submittedName>
        <fullName evidence="2">Uncharacterized protein</fullName>
    </submittedName>
</protein>
<gene>
    <name evidence="1" type="ORF">MM415B03612_0003</name>
    <name evidence="2" type="ORF">MM415B03646_0002</name>
</gene>
<dbReference type="EMBL" id="MT143288">
    <property type="protein sequence ID" value="QJA95123.1"/>
    <property type="molecule type" value="Genomic_DNA"/>
</dbReference>
<evidence type="ECO:0000313" key="1">
    <source>
        <dbReference type="EMBL" id="QJA90682.1"/>
    </source>
</evidence>
<evidence type="ECO:0000313" key="2">
    <source>
        <dbReference type="EMBL" id="QJA95123.1"/>
    </source>
</evidence>
<dbReference type="AlphaFoldDB" id="A0A6M3LKR6"/>
<organism evidence="2">
    <name type="scientific">viral metagenome</name>
    <dbReference type="NCBI Taxonomy" id="1070528"/>
    <lineage>
        <taxon>unclassified sequences</taxon>
        <taxon>metagenomes</taxon>
        <taxon>organismal metagenomes</taxon>
    </lineage>
</organism>
<proteinExistence type="predicted"/>
<reference evidence="2" key="1">
    <citation type="submission" date="2020-03" db="EMBL/GenBank/DDBJ databases">
        <title>The deep terrestrial virosphere.</title>
        <authorList>
            <person name="Holmfeldt K."/>
            <person name="Nilsson E."/>
            <person name="Simone D."/>
            <person name="Lopez-Fernandez M."/>
            <person name="Wu X."/>
            <person name="de Brujin I."/>
            <person name="Lundin D."/>
            <person name="Andersson A."/>
            <person name="Bertilsson S."/>
            <person name="Dopson M."/>
        </authorList>
    </citation>
    <scope>NUCLEOTIDE SEQUENCE</scope>
    <source>
        <strain evidence="1">MM415B03612</strain>
        <strain evidence="2">MM415B03646</strain>
    </source>
</reference>
<accession>A0A6M3LKR6</accession>
<sequence>MRFNIISESRKSHAYRNIFDAEGGMETTLEPIVLAHEVMHIKLGHLDLNNSFAHKPKYDYVYKEIECWAEVFKLREWSESEIKQALNYLRGMLDSECPEYDYAYDILSKLSSILLGLS</sequence>
<dbReference type="EMBL" id="MT142930">
    <property type="protein sequence ID" value="QJA90682.1"/>
    <property type="molecule type" value="Genomic_DNA"/>
</dbReference>